<dbReference type="GO" id="GO:0006950">
    <property type="term" value="P:response to stress"/>
    <property type="evidence" value="ECO:0007669"/>
    <property type="project" value="UniProtKB-ARBA"/>
</dbReference>
<dbReference type="InterPro" id="IPR036155">
    <property type="entry name" value="Crypto/Photolyase_N_sf"/>
</dbReference>
<dbReference type="PRINTS" id="PR00147">
    <property type="entry name" value="DNAPHOTLYASE"/>
</dbReference>
<dbReference type="RefSeq" id="WP_169229628.1">
    <property type="nucleotide sequence ID" value="NZ_JABBGF010000001.1"/>
</dbReference>
<dbReference type="Proteomes" id="UP000552615">
    <property type="component" value="Unassembled WGS sequence"/>
</dbReference>
<evidence type="ECO:0000313" key="9">
    <source>
        <dbReference type="EMBL" id="NML56221.1"/>
    </source>
</evidence>
<keyword evidence="10" id="KW-1185">Reference proteome</keyword>
<dbReference type="InterPro" id="IPR005101">
    <property type="entry name" value="Cryptochr/Photolyase_FAD-bd"/>
</dbReference>
<dbReference type="AlphaFoldDB" id="A0A7Y0A3Z5"/>
<accession>A0A7Y0A3Z5</accession>
<dbReference type="InterPro" id="IPR014729">
    <property type="entry name" value="Rossmann-like_a/b/a_fold"/>
</dbReference>
<comment type="cofactor">
    <cofactor evidence="5">
        <name>FAD</name>
        <dbReference type="ChEBI" id="CHEBI:57692"/>
    </cofactor>
    <text evidence="5">Binds 1 FAD per subunit.</text>
</comment>
<dbReference type="Gene3D" id="1.25.40.80">
    <property type="match status" value="1"/>
</dbReference>
<dbReference type="PROSITE" id="PS51645">
    <property type="entry name" value="PHR_CRY_ALPHA_BETA"/>
    <property type="match status" value="1"/>
</dbReference>
<dbReference type="PROSITE" id="PS00394">
    <property type="entry name" value="DNA_PHOTOLYASES_1_1"/>
    <property type="match status" value="1"/>
</dbReference>
<dbReference type="Pfam" id="PF03441">
    <property type="entry name" value="FAD_binding_7"/>
    <property type="match status" value="1"/>
</dbReference>
<evidence type="ECO:0000256" key="6">
    <source>
        <dbReference type="PIRSR" id="PIRSR602081-2"/>
    </source>
</evidence>
<protein>
    <submittedName>
        <fullName evidence="9">Deoxyribodipyrimidine photo-lyase</fullName>
    </submittedName>
</protein>
<feature type="site" description="Electron transfer via tryptophanyl radical" evidence="6">
    <location>
        <position position="290"/>
    </location>
</feature>
<keyword evidence="9" id="KW-0456">Lyase</keyword>
<dbReference type="Pfam" id="PF00875">
    <property type="entry name" value="DNA_photolyase"/>
    <property type="match status" value="1"/>
</dbReference>
<keyword evidence="3 5" id="KW-0274">FAD</keyword>
<evidence type="ECO:0000256" key="3">
    <source>
        <dbReference type="ARBA" id="ARBA00022827"/>
    </source>
</evidence>
<evidence type="ECO:0000256" key="5">
    <source>
        <dbReference type="PIRSR" id="PIRSR602081-1"/>
    </source>
</evidence>
<dbReference type="EMBL" id="JABBGF010000001">
    <property type="protein sequence ID" value="NML56221.1"/>
    <property type="molecule type" value="Genomic_DNA"/>
</dbReference>
<evidence type="ECO:0000256" key="7">
    <source>
        <dbReference type="RuleBase" id="RU004182"/>
    </source>
</evidence>
<keyword evidence="2 5" id="KW-0285">Flavoprotein</keyword>
<feature type="binding site" evidence="5">
    <location>
        <position position="256"/>
    </location>
    <ligand>
        <name>FAD</name>
        <dbReference type="ChEBI" id="CHEBI:57692"/>
    </ligand>
</feature>
<dbReference type="SUPFAM" id="SSF52425">
    <property type="entry name" value="Cryptochrome/photolyase, N-terminal domain"/>
    <property type="match status" value="1"/>
</dbReference>
<gene>
    <name evidence="9" type="ORF">HHL20_02575</name>
</gene>
<reference evidence="9 10" key="1">
    <citation type="submission" date="2020-04" db="EMBL/GenBank/DDBJ databases">
        <title>Chryseobacterium sp. RJ-7-14 sp. nov., isolated from Jeju soil.</title>
        <authorList>
            <person name="Dahal R.H."/>
            <person name="Chaudhary D.K."/>
        </authorList>
    </citation>
    <scope>NUCLEOTIDE SEQUENCE [LARGE SCALE GENOMIC DNA]</scope>
    <source>
        <strain evidence="9 10">RJ-7-14</strain>
    </source>
</reference>
<proteinExistence type="inferred from homology"/>
<dbReference type="PANTHER" id="PTHR11455">
    <property type="entry name" value="CRYPTOCHROME"/>
    <property type="match status" value="1"/>
</dbReference>
<dbReference type="InterPro" id="IPR036134">
    <property type="entry name" value="Crypto/Photolyase_FAD-like_sf"/>
</dbReference>
<dbReference type="InterPro" id="IPR006050">
    <property type="entry name" value="DNA_photolyase_N"/>
</dbReference>
<feature type="site" description="Electron transfer via tryptophanyl radical" evidence="6">
    <location>
        <position position="343"/>
    </location>
</feature>
<dbReference type="GO" id="GO:0009416">
    <property type="term" value="P:response to light stimulus"/>
    <property type="evidence" value="ECO:0007669"/>
    <property type="project" value="TreeGrafter"/>
</dbReference>
<dbReference type="InterPro" id="IPR002081">
    <property type="entry name" value="Cryptochrome/DNA_photolyase_1"/>
</dbReference>
<dbReference type="GO" id="GO:0003904">
    <property type="term" value="F:deoxyribodipyrimidine photo-lyase activity"/>
    <property type="evidence" value="ECO:0007669"/>
    <property type="project" value="TreeGrafter"/>
</dbReference>
<dbReference type="Gene3D" id="3.40.50.620">
    <property type="entry name" value="HUPs"/>
    <property type="match status" value="1"/>
</dbReference>
<feature type="domain" description="Photolyase/cryptochrome alpha/beta" evidence="8">
    <location>
        <begin position="7"/>
        <end position="137"/>
    </location>
</feature>
<dbReference type="InterPro" id="IPR018394">
    <property type="entry name" value="DNA_photolyase_1_CS_C"/>
</dbReference>
<comment type="cofactor">
    <cofactor evidence="1">
        <name>(6R)-5,10-methylene-5,6,7,8-tetrahydrofolate</name>
        <dbReference type="ChEBI" id="CHEBI:15636"/>
    </cofactor>
</comment>
<dbReference type="SUPFAM" id="SSF48173">
    <property type="entry name" value="Cryptochrome/photolyase FAD-binding domain"/>
    <property type="match status" value="1"/>
</dbReference>
<dbReference type="Gene3D" id="1.10.579.10">
    <property type="entry name" value="DNA Cyclobutane Dipyrimidine Photolyase, subunit A, domain 3"/>
    <property type="match status" value="1"/>
</dbReference>
<dbReference type="GO" id="GO:0003677">
    <property type="term" value="F:DNA binding"/>
    <property type="evidence" value="ECO:0007669"/>
    <property type="project" value="TreeGrafter"/>
</dbReference>
<dbReference type="GO" id="GO:0006139">
    <property type="term" value="P:nucleobase-containing compound metabolic process"/>
    <property type="evidence" value="ECO:0007669"/>
    <property type="project" value="UniProtKB-ARBA"/>
</dbReference>
<sequence length="433" mass="51718">MTEVKDKVNIFWFRRDLRLHDNCGLYHALKKEHKVLPVFIFDKEILDQLENKYDKRVDYFHQVLEEIHHELEKHSSGITVFHEKPLDAFKILIKEYQVDTVFCNADYEPEAIKRDQEIAGFLKDHQVSFKSYKDQVIFEKDEVMKNDGTPYTVYTPYSKKWKELFNRTNIENFETDFSNFLSYRPASFPRLENLGFKKTGLDFKHPTLNKSIIDDYDKYRDFPGMEHTTHLGVALRFGTISVRSCVQFAVKHNETWLNELIWREFFMQILYHFPKVVNHSFKEKYEAIQWRNNEKEFDLWCKGKTGYPMVDAGMRQLNETGFMHNRVRMVVASFLTKHLLIDWRWGEAYFAEKLLDYELSSNNGNWQWAAGCGCDAAPYFRVFNPSEQAKKFDKDQKYIRKWLTEDEINAEEIVEHTFARKRALEVYGKAVKN</sequence>
<dbReference type="PANTHER" id="PTHR11455:SF9">
    <property type="entry name" value="CRYPTOCHROME CIRCADIAN CLOCK 5 ISOFORM X1"/>
    <property type="match status" value="1"/>
</dbReference>
<evidence type="ECO:0000313" key="10">
    <source>
        <dbReference type="Proteomes" id="UP000552615"/>
    </source>
</evidence>
<evidence type="ECO:0000259" key="8">
    <source>
        <dbReference type="PROSITE" id="PS51645"/>
    </source>
</evidence>
<comment type="caution">
    <text evidence="9">The sequence shown here is derived from an EMBL/GenBank/DDBJ whole genome shotgun (WGS) entry which is preliminary data.</text>
</comment>
<dbReference type="PROSITE" id="PS00691">
    <property type="entry name" value="DNA_PHOTOLYASES_1_2"/>
    <property type="match status" value="1"/>
</dbReference>
<feature type="binding site" evidence="5">
    <location>
        <position position="216"/>
    </location>
    <ligand>
        <name>FAD</name>
        <dbReference type="ChEBI" id="CHEBI:57692"/>
    </ligand>
</feature>
<evidence type="ECO:0000256" key="2">
    <source>
        <dbReference type="ARBA" id="ARBA00022630"/>
    </source>
</evidence>
<comment type="similarity">
    <text evidence="7">Belongs to the DNA photolyase family.</text>
</comment>
<dbReference type="GO" id="GO:0071949">
    <property type="term" value="F:FAD binding"/>
    <property type="evidence" value="ECO:0007669"/>
    <property type="project" value="TreeGrafter"/>
</dbReference>
<feature type="site" description="Electron transfer via tryptophanyl radical" evidence="6">
    <location>
        <position position="366"/>
    </location>
</feature>
<evidence type="ECO:0000256" key="1">
    <source>
        <dbReference type="ARBA" id="ARBA00001932"/>
    </source>
</evidence>
<feature type="binding site" evidence="5">
    <location>
        <begin position="259"/>
        <end position="266"/>
    </location>
    <ligand>
        <name>FAD</name>
        <dbReference type="ChEBI" id="CHEBI:57692"/>
    </ligand>
</feature>
<evidence type="ECO:0000256" key="4">
    <source>
        <dbReference type="ARBA" id="ARBA00022991"/>
    </source>
</evidence>
<organism evidence="9 10">
    <name type="scientific">Chryseobacterium cheonjiense</name>
    <dbReference type="NCBI Taxonomy" id="2728845"/>
    <lineage>
        <taxon>Bacteria</taxon>
        <taxon>Pseudomonadati</taxon>
        <taxon>Bacteroidota</taxon>
        <taxon>Flavobacteriia</taxon>
        <taxon>Flavobacteriales</taxon>
        <taxon>Weeksellaceae</taxon>
        <taxon>Chryseobacterium group</taxon>
        <taxon>Chryseobacterium</taxon>
    </lineage>
</organism>
<keyword evidence="4 7" id="KW-0157">Chromophore</keyword>
<name>A0A7Y0A3Z5_9FLAO</name>